<feature type="compositionally biased region" description="Pro residues" evidence="1">
    <location>
        <begin position="718"/>
        <end position="728"/>
    </location>
</feature>
<feature type="region of interest" description="Disordered" evidence="1">
    <location>
        <begin position="717"/>
        <end position="775"/>
    </location>
</feature>
<evidence type="ECO:0000256" key="1">
    <source>
        <dbReference type="SAM" id="MobiDB-lite"/>
    </source>
</evidence>
<feature type="compositionally biased region" description="Polar residues" evidence="1">
    <location>
        <begin position="430"/>
        <end position="439"/>
    </location>
</feature>
<dbReference type="InterPro" id="IPR055287">
    <property type="entry name" value="IL-16-like"/>
</dbReference>
<dbReference type="GO" id="GO:0005125">
    <property type="term" value="F:cytokine activity"/>
    <property type="evidence" value="ECO:0007669"/>
    <property type="project" value="InterPro"/>
</dbReference>
<evidence type="ECO:0000259" key="2">
    <source>
        <dbReference type="PROSITE" id="PS50106"/>
    </source>
</evidence>
<feature type="compositionally biased region" description="Polar residues" evidence="1">
    <location>
        <begin position="822"/>
        <end position="832"/>
    </location>
</feature>
<protein>
    <recommendedName>
        <fullName evidence="2">PDZ domain-containing protein</fullName>
    </recommendedName>
</protein>
<dbReference type="AlphaFoldDB" id="A0AAD8ZBY7"/>
<feature type="compositionally biased region" description="Basic and acidic residues" evidence="1">
    <location>
        <begin position="55"/>
        <end position="67"/>
    </location>
</feature>
<comment type="caution">
    <text evidence="3">The sequence shown here is derived from an EMBL/GenBank/DDBJ whole genome shotgun (WGS) entry which is preliminary data.</text>
</comment>
<dbReference type="GO" id="GO:0042609">
    <property type="term" value="F:CD4 receptor binding"/>
    <property type="evidence" value="ECO:0007669"/>
    <property type="project" value="TreeGrafter"/>
</dbReference>
<feature type="domain" description="PDZ" evidence="2">
    <location>
        <begin position="917"/>
        <end position="1000"/>
    </location>
</feature>
<feature type="compositionally biased region" description="Low complexity" evidence="1">
    <location>
        <begin position="520"/>
        <end position="529"/>
    </location>
</feature>
<feature type="compositionally biased region" description="Polar residues" evidence="1">
    <location>
        <begin position="207"/>
        <end position="221"/>
    </location>
</feature>
<dbReference type="EMBL" id="JAROKS010000016">
    <property type="protein sequence ID" value="KAK1795489.1"/>
    <property type="molecule type" value="Genomic_DNA"/>
</dbReference>
<feature type="compositionally biased region" description="Basic and acidic residues" evidence="1">
    <location>
        <begin position="112"/>
        <end position="122"/>
    </location>
</feature>
<feature type="compositionally biased region" description="Polar residues" evidence="1">
    <location>
        <begin position="472"/>
        <end position="492"/>
    </location>
</feature>
<evidence type="ECO:0000313" key="4">
    <source>
        <dbReference type="Proteomes" id="UP001239994"/>
    </source>
</evidence>
<proteinExistence type="predicted"/>
<feature type="compositionally biased region" description="Basic and acidic residues" evidence="1">
    <location>
        <begin position="729"/>
        <end position="759"/>
    </location>
</feature>
<reference evidence="3" key="1">
    <citation type="submission" date="2023-03" db="EMBL/GenBank/DDBJ databases">
        <title>Electrophorus voltai genome.</title>
        <authorList>
            <person name="Bian C."/>
        </authorList>
    </citation>
    <scope>NUCLEOTIDE SEQUENCE</scope>
    <source>
        <strain evidence="3">CB-2022</strain>
        <tissue evidence="3">Muscle</tissue>
    </source>
</reference>
<dbReference type="Pfam" id="PF00595">
    <property type="entry name" value="PDZ"/>
    <property type="match status" value="1"/>
</dbReference>
<dbReference type="PANTHER" id="PTHR48484">
    <property type="entry name" value="PRO-INTERLEUKIN-16"/>
    <property type="match status" value="1"/>
</dbReference>
<feature type="region of interest" description="Disordered" evidence="1">
    <location>
        <begin position="798"/>
        <end position="832"/>
    </location>
</feature>
<dbReference type="PROSITE" id="PS50106">
    <property type="entry name" value="PDZ"/>
    <property type="match status" value="2"/>
</dbReference>
<feature type="compositionally biased region" description="Acidic residues" evidence="1">
    <location>
        <begin position="799"/>
        <end position="813"/>
    </location>
</feature>
<dbReference type="FunFam" id="2.30.42.10:FF:000122">
    <property type="entry name" value="Pro-interleukin-16"/>
    <property type="match status" value="1"/>
</dbReference>
<name>A0AAD8ZBY7_9TELE</name>
<dbReference type="GO" id="GO:0030595">
    <property type="term" value="P:leukocyte chemotaxis"/>
    <property type="evidence" value="ECO:0007669"/>
    <property type="project" value="TreeGrafter"/>
</dbReference>
<feature type="region of interest" description="Disordered" evidence="1">
    <location>
        <begin position="471"/>
        <end position="546"/>
    </location>
</feature>
<sequence length="1112" mass="121426">SAGSAESLNTTEDQSQRKWQTTQVHSSSVKFKIRSAKDRQETLVTDRGMRAAHSKTGDEIQSREQARRVQPRSPPLRDTVDVPSSRVPNQAGVPTCAELPFSSGTSNVCNEHPSKERGRTDWRGQVLSNRSKSLDWRGQKEVRNQTAAIRNTKDLVVHPARCSNSLETKETPKSPNPNPNELSSPSNSTALQVHAYSPAGHGKQDSNKMVPTTISSSSPARTSQIVLALERAGGGQSLPSRLQPKQRPSSLEEGSGPWRSAAMSVPKPSQPDHWSRVGGPNISEVTGNQTILDRIGKLYGVKLSEHNRDSRDSVCAKSCSAPVGDWLHSADAIDSNSNPRRPNAAPTFRSSSSSYINQWKKASSDAEKGGTFPRTLSKVERNNINSIPNTPLILHNRNDRKNALSNMSMSPVTPQFEERIDLTCLHNQKSEWNGNSQSRKPGALEPLSLDQARNRAAQSRVLRTESLFGACNSGTPSHSVKQSFCETTVQEGSRQDRERDRQMEKTSSSSAHGRDGDTGPGKQPGIQGPKELDRPQLSRSVTVDGARYKEKEELSELGSLTFPRKKRENLQEKFDSVQSTIYKFEALAQRNQNPNVDLHPRRAFSVPEKPKLVTEINKNKPDKSLHGFMSLWSLTDDHFSKSEVSEEFVSPPNVRGAIQITATDEVRSVKTQNTEGYGQKLGDSPTEKLLDIIPSEQSKTKDTLKDDIKTSRIIPMAPRTPVPMAPPDARPHGSPDTRLHGSPDARPHGCPDTRLHGSLDTRPVTIPAAPPELSDIGNRVRNEKIEVKISRWITNEGDGVIDTDEDDDDDDETERGYDSDSGDSSVTITSNMSQSDHRSFSLSFVDLCNLGGLDCPPTANSGSNEERWMSNRSASLSSDASVMSCVTLLGTEELDCLLDDVKGLGDDTLENYEDVHVVVLHKDVGIGLGFTVAGGVDQNKPITVHRVFPCGAAAQEGSIHEGDQVLSINGTALHNSAHWEALRTLRKARGRGMAVVVLRKGSVIEPQHNINDNLLKPAGGPGTTVHTTLTKLTFDLGFSLEGGVGSSLGDKPLTVQRIFQGGPIGKVFPGDELLEIQGQSLGGLRRLEVWSLIRRLPPGPVEVLLHRPSQPP</sequence>
<accession>A0AAD8ZBY7</accession>
<dbReference type="PANTHER" id="PTHR48484:SF1">
    <property type="entry name" value="DENTIN SIALOPHOSPHOPROTEIN"/>
    <property type="match status" value="1"/>
</dbReference>
<feature type="compositionally biased region" description="Basic and acidic residues" evidence="1">
    <location>
        <begin position="132"/>
        <end position="143"/>
    </location>
</feature>
<feature type="compositionally biased region" description="Basic and acidic residues" evidence="1">
    <location>
        <begin position="493"/>
        <end position="504"/>
    </location>
</feature>
<dbReference type="CDD" id="cd06762">
    <property type="entry name" value="PDZ6_PDZD2-PDZ3_hPro-IL-16-like"/>
    <property type="match status" value="1"/>
</dbReference>
<dbReference type="InterPro" id="IPR036034">
    <property type="entry name" value="PDZ_sf"/>
</dbReference>
<dbReference type="SMART" id="SM00228">
    <property type="entry name" value="PDZ"/>
    <property type="match status" value="2"/>
</dbReference>
<feature type="domain" description="PDZ" evidence="2">
    <location>
        <begin position="1026"/>
        <end position="1095"/>
    </location>
</feature>
<dbReference type="SUPFAM" id="SSF50156">
    <property type="entry name" value="PDZ domain-like"/>
    <property type="match status" value="2"/>
</dbReference>
<dbReference type="Gene3D" id="2.30.42.10">
    <property type="match status" value="2"/>
</dbReference>
<feature type="compositionally biased region" description="Low complexity" evidence="1">
    <location>
        <begin position="179"/>
        <end position="188"/>
    </location>
</feature>
<feature type="region of interest" description="Disordered" evidence="1">
    <location>
        <begin position="430"/>
        <end position="449"/>
    </location>
</feature>
<dbReference type="GO" id="GO:0050930">
    <property type="term" value="P:induction of positive chemotaxis"/>
    <property type="evidence" value="ECO:0007669"/>
    <property type="project" value="InterPro"/>
</dbReference>
<gene>
    <name evidence="3" type="ORF">P4O66_010659</name>
</gene>
<feature type="region of interest" description="Disordered" evidence="1">
    <location>
        <begin position="1"/>
        <end position="221"/>
    </location>
</feature>
<keyword evidence="4" id="KW-1185">Reference proteome</keyword>
<evidence type="ECO:0000313" key="3">
    <source>
        <dbReference type="EMBL" id="KAK1795489.1"/>
    </source>
</evidence>
<feature type="region of interest" description="Disordered" evidence="1">
    <location>
        <begin position="233"/>
        <end position="281"/>
    </location>
</feature>
<feature type="non-terminal residue" evidence="3">
    <location>
        <position position="1"/>
    </location>
</feature>
<dbReference type="Proteomes" id="UP001239994">
    <property type="component" value="Unassembled WGS sequence"/>
</dbReference>
<dbReference type="InterPro" id="IPR001478">
    <property type="entry name" value="PDZ"/>
</dbReference>
<feature type="compositionally biased region" description="Polar residues" evidence="1">
    <location>
        <begin position="1"/>
        <end position="29"/>
    </location>
</feature>
<organism evidence="3 4">
    <name type="scientific">Electrophorus voltai</name>
    <dbReference type="NCBI Taxonomy" id="2609070"/>
    <lineage>
        <taxon>Eukaryota</taxon>
        <taxon>Metazoa</taxon>
        <taxon>Chordata</taxon>
        <taxon>Craniata</taxon>
        <taxon>Vertebrata</taxon>
        <taxon>Euteleostomi</taxon>
        <taxon>Actinopterygii</taxon>
        <taxon>Neopterygii</taxon>
        <taxon>Teleostei</taxon>
        <taxon>Ostariophysi</taxon>
        <taxon>Gymnotiformes</taxon>
        <taxon>Gymnotoidei</taxon>
        <taxon>Gymnotidae</taxon>
        <taxon>Electrophorus</taxon>
    </lineage>
</organism>
<feature type="region of interest" description="Disordered" evidence="1">
    <location>
        <begin position="331"/>
        <end position="352"/>
    </location>
</feature>